<protein>
    <recommendedName>
        <fullName evidence="2">NB-ARC domain-containing protein</fullName>
    </recommendedName>
</protein>
<dbReference type="Proteomes" id="UP000235786">
    <property type="component" value="Unassembled WGS sequence"/>
</dbReference>
<feature type="compositionally biased region" description="Basic residues" evidence="1">
    <location>
        <begin position="1"/>
        <end position="12"/>
    </location>
</feature>
<sequence>MSKLFHRLKKNRADRASNVPTTRVESSDGAFASASKPKREESATKAPAGSQRPRPAEKSGLFELAKGKHDVETTIDVVAVHGLQGDLYQTWTHENGTMWLESILPDHIPYARIMTFGYNSRIAFSSSAAQLEDKSIELINRLSMKRSSVENGSTRPIVFVCHSLGGILVKKALILAHEHSSDENYRNIVDNTKGIAFLGVPHRGSDAAWWFSFAASSLKGATLGMSTHTVLVKDLQKASPALATISKQFVERGRSLQIYTFYETRKLSGIVVVDKQSAVLNLPNEKLFPVDANHRTICHIPSAESQEFEAMGAWIEDLVRSVANNTSPNSTQLESYFEVPNRRVSHFFGRKDVMSKIDQAILLGPGPYLAVLRGIGGQGKSQVAMEYCYRKKDAPFTDVFWIDATSESSVTSTFISISGLIGTANDQMLDNNARVAFVSRKFARWPTRLLLVFDNYDSPHEFPNIRDFFPSNNLSSILVTGRHADIATLVLGQESNLIELSGLEDTAAVELLEHHSQVKETDTKFGEQIVTRLGYHPLAITQAGTYIRKGGIPLSEFMDVYKQEKEEILRNTPQLTQYRRKLGDAENETSLNVFTTWQLSFQQLLQNTPEDSAAVKLLRLLAFFDNKDISEWIFFEFYRNKGTNKTSELLEWFDQFTDSQQCWNNRLFKKNLLLLHDSCLLQSVAQDSDGYSHTSLHPLVKDWIQLQMGKSACQQYTPMAAEILGDILCSFRDSSNYFKLPLHTKQYLALHIIAQEDNNSEHVGIDGEELPQDLVLDYKTNQSMFASFFKELGLFEKAELLGVQAMETRKKLLGAEHPETLTTMLNLAGTYWSQSRWEEAETLEVQVMETRKRVLGAEHPETLISMLNLAGTYWSQSRWEKAEMLEAQVMETRKRVLGAEHPETLQSMNNLAVTYKSQGRYKEAETLHLQALEMKNRVLGAEHPDTLLSMHNLAVAFGEQGRYTEASKLMEEYVQLGTRIFGQDHPNILSSASTLLELKARNLETGGVVEESPTEEGRKEE</sequence>
<evidence type="ECO:0000313" key="4">
    <source>
        <dbReference type="Proteomes" id="UP000235786"/>
    </source>
</evidence>
<proteinExistence type="predicted"/>
<dbReference type="GO" id="GO:0043531">
    <property type="term" value="F:ADP binding"/>
    <property type="evidence" value="ECO:0007669"/>
    <property type="project" value="InterPro"/>
</dbReference>
<dbReference type="Gene3D" id="1.25.40.10">
    <property type="entry name" value="Tetratricopeptide repeat domain"/>
    <property type="match status" value="1"/>
</dbReference>
<dbReference type="SUPFAM" id="SSF52540">
    <property type="entry name" value="P-loop containing nucleoside triphosphate hydrolases"/>
    <property type="match status" value="1"/>
</dbReference>
<dbReference type="InterPro" id="IPR011990">
    <property type="entry name" value="TPR-like_helical_dom_sf"/>
</dbReference>
<feature type="region of interest" description="Disordered" evidence="1">
    <location>
        <begin position="1"/>
        <end position="57"/>
    </location>
</feature>
<evidence type="ECO:0000256" key="1">
    <source>
        <dbReference type="SAM" id="MobiDB-lite"/>
    </source>
</evidence>
<reference evidence="3 4" key="1">
    <citation type="submission" date="2016-04" db="EMBL/GenBank/DDBJ databases">
        <title>A degradative enzymes factory behind the ericoid mycorrhizal symbiosis.</title>
        <authorList>
            <consortium name="DOE Joint Genome Institute"/>
            <person name="Martino E."/>
            <person name="Morin E."/>
            <person name="Grelet G."/>
            <person name="Kuo A."/>
            <person name="Kohler A."/>
            <person name="Daghino S."/>
            <person name="Barry K."/>
            <person name="Choi C."/>
            <person name="Cichocki N."/>
            <person name="Clum A."/>
            <person name="Copeland A."/>
            <person name="Hainaut M."/>
            <person name="Haridas S."/>
            <person name="Labutti K."/>
            <person name="Lindquist E."/>
            <person name="Lipzen A."/>
            <person name="Khouja H.-R."/>
            <person name="Murat C."/>
            <person name="Ohm R."/>
            <person name="Olson A."/>
            <person name="Spatafora J."/>
            <person name="Veneault-Fourrey C."/>
            <person name="Henrissat B."/>
            <person name="Grigoriev I."/>
            <person name="Martin F."/>
            <person name="Perotto S."/>
        </authorList>
    </citation>
    <scope>NUCLEOTIDE SEQUENCE [LARGE SCALE GENOMIC DNA]</scope>
    <source>
        <strain evidence="3 4">F</strain>
    </source>
</reference>
<dbReference type="OrthoDB" id="626167at2759"/>
<dbReference type="AlphaFoldDB" id="A0A2J6RUU5"/>
<dbReference type="STRING" id="1149755.A0A2J6RUU5"/>
<dbReference type="PANTHER" id="PTHR46082">
    <property type="entry name" value="ATP/GTP-BINDING PROTEIN-RELATED"/>
    <property type="match status" value="1"/>
</dbReference>
<dbReference type="SUPFAM" id="SSF53474">
    <property type="entry name" value="alpha/beta-Hydrolases"/>
    <property type="match status" value="1"/>
</dbReference>
<evidence type="ECO:0000313" key="3">
    <source>
        <dbReference type="EMBL" id="PMD42291.1"/>
    </source>
</evidence>
<organism evidence="3 4">
    <name type="scientific">Hyaloscypha variabilis (strain UAMH 11265 / GT02V1 / F)</name>
    <name type="common">Meliniomyces variabilis</name>
    <dbReference type="NCBI Taxonomy" id="1149755"/>
    <lineage>
        <taxon>Eukaryota</taxon>
        <taxon>Fungi</taxon>
        <taxon>Dikarya</taxon>
        <taxon>Ascomycota</taxon>
        <taxon>Pezizomycotina</taxon>
        <taxon>Leotiomycetes</taxon>
        <taxon>Helotiales</taxon>
        <taxon>Hyaloscyphaceae</taxon>
        <taxon>Hyaloscypha</taxon>
        <taxon>Hyaloscypha variabilis</taxon>
    </lineage>
</organism>
<dbReference type="InterPro" id="IPR053137">
    <property type="entry name" value="NLR-like"/>
</dbReference>
<gene>
    <name evidence="3" type="ORF">L207DRAFT_485775</name>
</gene>
<dbReference type="Gene3D" id="3.40.50.1820">
    <property type="entry name" value="alpha/beta hydrolase"/>
    <property type="match status" value="1"/>
</dbReference>
<dbReference type="InterPro" id="IPR029058">
    <property type="entry name" value="AB_hydrolase_fold"/>
</dbReference>
<dbReference type="InterPro" id="IPR002182">
    <property type="entry name" value="NB-ARC"/>
</dbReference>
<dbReference type="Pfam" id="PF00931">
    <property type="entry name" value="NB-ARC"/>
    <property type="match status" value="1"/>
</dbReference>
<keyword evidence="4" id="KW-1185">Reference proteome</keyword>
<dbReference type="PRINTS" id="PR00381">
    <property type="entry name" value="KINESINLIGHT"/>
</dbReference>
<accession>A0A2J6RUU5</accession>
<dbReference type="InterPro" id="IPR027417">
    <property type="entry name" value="P-loop_NTPase"/>
</dbReference>
<dbReference type="SUPFAM" id="SSF48452">
    <property type="entry name" value="TPR-like"/>
    <property type="match status" value="2"/>
</dbReference>
<dbReference type="Pfam" id="PF13374">
    <property type="entry name" value="TPR_10"/>
    <property type="match status" value="5"/>
</dbReference>
<dbReference type="Gene3D" id="3.40.50.300">
    <property type="entry name" value="P-loop containing nucleotide triphosphate hydrolases"/>
    <property type="match status" value="1"/>
</dbReference>
<name>A0A2J6RUU5_HYAVF</name>
<dbReference type="EMBL" id="KZ613943">
    <property type="protein sequence ID" value="PMD42291.1"/>
    <property type="molecule type" value="Genomic_DNA"/>
</dbReference>
<evidence type="ECO:0000259" key="2">
    <source>
        <dbReference type="Pfam" id="PF00931"/>
    </source>
</evidence>
<dbReference type="PANTHER" id="PTHR46082:SF6">
    <property type="entry name" value="AAA+ ATPASE DOMAIN-CONTAINING PROTEIN-RELATED"/>
    <property type="match status" value="1"/>
</dbReference>
<feature type="domain" description="NB-ARC" evidence="2">
    <location>
        <begin position="352"/>
        <end position="516"/>
    </location>
</feature>